<protein>
    <submittedName>
        <fullName evidence="1">Uncharacterized protein</fullName>
    </submittedName>
</protein>
<dbReference type="Proteomes" id="UP000291084">
    <property type="component" value="Chromosome 7"/>
</dbReference>
<sequence length="74" mass="8358">MTSFFHSPTYSFPLCHVYLPSPLQVAPPPTLVHVVVRIPLLLEPVLPIRDTYPVDTDKGFEVVHPPGSKHYRPI</sequence>
<dbReference type="EMBL" id="AP015040">
    <property type="protein sequence ID" value="BAT91526.1"/>
    <property type="molecule type" value="Genomic_DNA"/>
</dbReference>
<organism evidence="1 2">
    <name type="scientific">Vigna angularis var. angularis</name>
    <dbReference type="NCBI Taxonomy" id="157739"/>
    <lineage>
        <taxon>Eukaryota</taxon>
        <taxon>Viridiplantae</taxon>
        <taxon>Streptophyta</taxon>
        <taxon>Embryophyta</taxon>
        <taxon>Tracheophyta</taxon>
        <taxon>Spermatophyta</taxon>
        <taxon>Magnoliopsida</taxon>
        <taxon>eudicotyledons</taxon>
        <taxon>Gunneridae</taxon>
        <taxon>Pentapetalae</taxon>
        <taxon>rosids</taxon>
        <taxon>fabids</taxon>
        <taxon>Fabales</taxon>
        <taxon>Fabaceae</taxon>
        <taxon>Papilionoideae</taxon>
        <taxon>50 kb inversion clade</taxon>
        <taxon>NPAAA clade</taxon>
        <taxon>indigoferoid/millettioid clade</taxon>
        <taxon>Phaseoleae</taxon>
        <taxon>Vigna</taxon>
    </lineage>
</organism>
<keyword evidence="2" id="KW-1185">Reference proteome</keyword>
<dbReference type="AlphaFoldDB" id="A0A0S3SFA2"/>
<proteinExistence type="predicted"/>
<evidence type="ECO:0000313" key="1">
    <source>
        <dbReference type="EMBL" id="BAT91526.1"/>
    </source>
</evidence>
<name>A0A0S3SFA2_PHAAN</name>
<gene>
    <name evidence="1" type="primary">Vigan.07G012700</name>
    <name evidence="1" type="ORF">VIGAN_07012700</name>
</gene>
<accession>A0A0S3SFA2</accession>
<evidence type="ECO:0000313" key="2">
    <source>
        <dbReference type="Proteomes" id="UP000291084"/>
    </source>
</evidence>
<reference evidence="1 2" key="1">
    <citation type="journal article" date="2015" name="Sci. Rep.">
        <title>The power of single molecule real-time sequencing technology in the de novo assembly of a eukaryotic genome.</title>
        <authorList>
            <person name="Sakai H."/>
            <person name="Naito K."/>
            <person name="Ogiso-Tanaka E."/>
            <person name="Takahashi Y."/>
            <person name="Iseki K."/>
            <person name="Muto C."/>
            <person name="Satou K."/>
            <person name="Teruya K."/>
            <person name="Shiroma A."/>
            <person name="Shimoji M."/>
            <person name="Hirano T."/>
            <person name="Itoh T."/>
            <person name="Kaga A."/>
            <person name="Tomooka N."/>
        </authorList>
    </citation>
    <scope>NUCLEOTIDE SEQUENCE [LARGE SCALE GENOMIC DNA]</scope>
    <source>
        <strain evidence="2">cv. Shumari</strain>
    </source>
</reference>